<evidence type="ECO:0000256" key="1">
    <source>
        <dbReference type="SAM" id="MobiDB-lite"/>
    </source>
</evidence>
<sequence>MPTKRRNRGNNAGKTTPQPPIVAARPIISDGRRPPVLVDIPLVPVEQIDPQAAARIVKSTPVDPSTQIVRHLAIFRILIFLMLVYTYVRYLPHTEVNRHIVDAWFTYDQFFFFDWAPKQGDPWGRFYSLTILTCAVFFGMLSVMGGVNGMPHSFRFSGSVFLGCFAFRFFTFASHFQDRHYLLFLLGVISVVAGGGGFFLIFTEVEPQMTPQLQQSQRYRRRILIQSSEWGAITLRLQFAVVFFYSSLWKLHSDYLQGHILRGHLVGFDFEGGTTRQPGLWTVLEAIFGPQLFQCMGIGGFLMDFGMFLALVFRRPSVETVRSFSAWTFLFHVTVAFSVGHRLGYSFSVMCLAGILMFYPIGGGTKVDSSDDDSERIHSPASSKSQSAIKQRIRSRRQHSVEANLVDWVHRYATDSVEARATRPQQLFTLAWLVVQILIPLRMPFVSGGNFPFNAKGYRFSWTMMMHSRQTSILHVGRYNPPPNSGIQPSDRIVPLQMFYLIPECNGHSLQRKDYMPDRAVSAEDPRTLPMKSILTEPQYTFITFYPRYIVRVGGGMSLVLHQIKPESCDGAHVAVSGVHFAKLNGKGAFCRMMDPTVNLALSEITRYHRNLWEQLWGVIFDVATPDYEIMFPSGIGSMNSKIEKHRASVEKRSKGAKRIEFVADRSACLASRPLALWPNGYPLAVMPLEAPDKARLFITSRENTINTDDAGETNVTITAGNQWDILDEPKTTALKMKRPHPLTAISVEVGMVLNGGGRKPGDPRCGETTEEDVLFALIFMS</sequence>
<evidence type="ECO:0000313" key="5">
    <source>
        <dbReference type="Proteomes" id="UP001153069"/>
    </source>
</evidence>
<feature type="domain" description="Vitamin K-dependent gamma-carboxylase lumenal" evidence="3">
    <location>
        <begin position="426"/>
        <end position="472"/>
    </location>
</feature>
<keyword evidence="2" id="KW-0812">Transmembrane</keyword>
<name>A0A9N8DRJ5_9STRA</name>
<dbReference type="Proteomes" id="UP001153069">
    <property type="component" value="Unassembled WGS sequence"/>
</dbReference>
<feature type="transmembrane region" description="Helical" evidence="2">
    <location>
        <begin position="126"/>
        <end position="144"/>
    </location>
</feature>
<dbReference type="PANTHER" id="PTHR12639">
    <property type="entry name" value="VITAMIN K-DEPENDENT GAMMA-CARBOXYLASE"/>
    <property type="match status" value="1"/>
</dbReference>
<feature type="transmembrane region" description="Helical" evidence="2">
    <location>
        <begin position="320"/>
        <end position="337"/>
    </location>
</feature>
<feature type="transmembrane region" description="Helical" evidence="2">
    <location>
        <begin position="291"/>
        <end position="313"/>
    </location>
</feature>
<feature type="transmembrane region" description="Helical" evidence="2">
    <location>
        <begin position="223"/>
        <end position="245"/>
    </location>
</feature>
<feature type="region of interest" description="Disordered" evidence="1">
    <location>
        <begin position="1"/>
        <end position="20"/>
    </location>
</feature>
<feature type="transmembrane region" description="Helical" evidence="2">
    <location>
        <begin position="68"/>
        <end position="88"/>
    </location>
</feature>
<protein>
    <recommendedName>
        <fullName evidence="3">Vitamin K-dependent gamma-carboxylase lumenal domain-containing protein</fullName>
    </recommendedName>
</protein>
<feature type="transmembrane region" description="Helical" evidence="2">
    <location>
        <begin position="156"/>
        <end position="176"/>
    </location>
</feature>
<accession>A0A9N8DRJ5</accession>
<dbReference type="AlphaFoldDB" id="A0A9N8DRJ5"/>
<feature type="transmembrane region" description="Helical" evidence="2">
    <location>
        <begin position="182"/>
        <end position="202"/>
    </location>
</feature>
<keyword evidence="5" id="KW-1185">Reference proteome</keyword>
<proteinExistence type="predicted"/>
<evidence type="ECO:0000256" key="2">
    <source>
        <dbReference type="SAM" id="Phobius"/>
    </source>
</evidence>
<gene>
    <name evidence="4" type="ORF">SEMRO_231_G093580.1</name>
</gene>
<dbReference type="InterPro" id="IPR053935">
    <property type="entry name" value="VKGC_lumenal_dom"/>
</dbReference>
<dbReference type="Pfam" id="PF22777">
    <property type="entry name" value="VKGC_lumenal_dom"/>
    <property type="match status" value="1"/>
</dbReference>
<dbReference type="EMBL" id="CAICTM010000230">
    <property type="protein sequence ID" value="CAB9505441.1"/>
    <property type="molecule type" value="Genomic_DNA"/>
</dbReference>
<dbReference type="GO" id="GO:0019842">
    <property type="term" value="F:vitamin binding"/>
    <property type="evidence" value="ECO:0007669"/>
    <property type="project" value="TreeGrafter"/>
</dbReference>
<feature type="compositionally biased region" description="Polar residues" evidence="1">
    <location>
        <begin position="380"/>
        <end position="389"/>
    </location>
</feature>
<dbReference type="InterPro" id="IPR007782">
    <property type="entry name" value="VKG_COase"/>
</dbReference>
<reference evidence="4" key="1">
    <citation type="submission" date="2020-06" db="EMBL/GenBank/DDBJ databases">
        <authorList>
            <consortium name="Plant Systems Biology data submission"/>
        </authorList>
    </citation>
    <scope>NUCLEOTIDE SEQUENCE</scope>
    <source>
        <strain evidence="4">D6</strain>
    </source>
</reference>
<evidence type="ECO:0000259" key="3">
    <source>
        <dbReference type="Pfam" id="PF22777"/>
    </source>
</evidence>
<dbReference type="GO" id="GO:0008488">
    <property type="term" value="F:gamma-glutamyl carboxylase activity"/>
    <property type="evidence" value="ECO:0007669"/>
    <property type="project" value="InterPro"/>
</dbReference>
<feature type="region of interest" description="Disordered" evidence="1">
    <location>
        <begin position="369"/>
        <end position="396"/>
    </location>
</feature>
<evidence type="ECO:0000313" key="4">
    <source>
        <dbReference type="EMBL" id="CAB9505441.1"/>
    </source>
</evidence>
<dbReference type="PANTHER" id="PTHR12639:SF7">
    <property type="entry name" value="HTTM DOMAIN-CONTAINING PROTEIN"/>
    <property type="match status" value="1"/>
</dbReference>
<keyword evidence="2" id="KW-1133">Transmembrane helix</keyword>
<dbReference type="OrthoDB" id="206689at2759"/>
<organism evidence="4 5">
    <name type="scientific">Seminavis robusta</name>
    <dbReference type="NCBI Taxonomy" id="568900"/>
    <lineage>
        <taxon>Eukaryota</taxon>
        <taxon>Sar</taxon>
        <taxon>Stramenopiles</taxon>
        <taxon>Ochrophyta</taxon>
        <taxon>Bacillariophyta</taxon>
        <taxon>Bacillariophyceae</taxon>
        <taxon>Bacillariophycidae</taxon>
        <taxon>Naviculales</taxon>
        <taxon>Naviculaceae</taxon>
        <taxon>Seminavis</taxon>
    </lineage>
</organism>
<comment type="caution">
    <text evidence="4">The sequence shown here is derived from an EMBL/GenBank/DDBJ whole genome shotgun (WGS) entry which is preliminary data.</text>
</comment>
<keyword evidence="2" id="KW-0472">Membrane</keyword>